<feature type="transmembrane region" description="Helical" evidence="1">
    <location>
        <begin position="12"/>
        <end position="32"/>
    </location>
</feature>
<keyword evidence="1" id="KW-0472">Membrane</keyword>
<feature type="transmembrane region" description="Helical" evidence="1">
    <location>
        <begin position="334"/>
        <end position="357"/>
    </location>
</feature>
<evidence type="ECO:0008006" key="4">
    <source>
        <dbReference type="Google" id="ProtNLM"/>
    </source>
</evidence>
<feature type="transmembrane region" description="Helical" evidence="1">
    <location>
        <begin position="100"/>
        <end position="117"/>
    </location>
</feature>
<dbReference type="RefSeq" id="WP_159661119.1">
    <property type="nucleotide sequence ID" value="NZ_AQPF01000026.1"/>
</dbReference>
<proteinExistence type="predicted"/>
<feature type="transmembrane region" description="Helical" evidence="1">
    <location>
        <begin position="70"/>
        <end position="88"/>
    </location>
</feature>
<keyword evidence="1" id="KW-1133">Transmembrane helix</keyword>
<accession>A0ABQ6Y5W4</accession>
<keyword evidence="3" id="KW-1185">Reference proteome</keyword>
<feature type="transmembrane region" description="Helical" evidence="1">
    <location>
        <begin position="170"/>
        <end position="188"/>
    </location>
</feature>
<comment type="caution">
    <text evidence="2">The sequence shown here is derived from an EMBL/GenBank/DDBJ whole genome shotgun (WGS) entry which is preliminary data.</text>
</comment>
<feature type="transmembrane region" description="Helical" evidence="1">
    <location>
        <begin position="297"/>
        <end position="322"/>
    </location>
</feature>
<name>A0ABQ6Y5W4_9GAMM</name>
<feature type="transmembrane region" description="Helical" evidence="1">
    <location>
        <begin position="237"/>
        <end position="256"/>
    </location>
</feature>
<protein>
    <recommendedName>
        <fullName evidence="4">O-Antigen ligase</fullName>
    </recommendedName>
</protein>
<dbReference type="EMBL" id="AQPF01000026">
    <property type="protein sequence ID" value="KAF0804698.1"/>
    <property type="molecule type" value="Genomic_DNA"/>
</dbReference>
<feature type="transmembrane region" description="Helical" evidence="1">
    <location>
        <begin position="38"/>
        <end position="58"/>
    </location>
</feature>
<feature type="transmembrane region" description="Helical" evidence="1">
    <location>
        <begin position="124"/>
        <end position="144"/>
    </location>
</feature>
<evidence type="ECO:0000313" key="3">
    <source>
        <dbReference type="Proteomes" id="UP000771797"/>
    </source>
</evidence>
<reference evidence="2 3" key="1">
    <citation type="submission" date="2012-09" db="EMBL/GenBank/DDBJ databases">
        <title>Genome Sequence of alkane-degrading Bacterium Alcanivorax sp. 6-D-6.</title>
        <authorList>
            <person name="Lai Q."/>
            <person name="Shao Z."/>
        </authorList>
    </citation>
    <scope>NUCLEOTIDE SEQUENCE [LARGE SCALE GENOMIC DNA]</scope>
    <source>
        <strain evidence="2 3">6-D-6</strain>
    </source>
</reference>
<evidence type="ECO:0000313" key="2">
    <source>
        <dbReference type="EMBL" id="KAF0804698.1"/>
    </source>
</evidence>
<keyword evidence="1" id="KW-0812">Transmembrane</keyword>
<sequence length="395" mass="43327">MTALRPNVLEGRGLRLWLTVSFAVMFTGPFLFHSRVALLNVVDVLFFLPSLTLLTRAVVSGDRRLLLSPWLVPLYALLGWLLLTMAWADNANTSRTVRGVVEIITLVGILRWLHLYYRHTLKQALTNAALTSTVLLVVIMISYYTTQPLGSPLFGESVRLIFDLPQPGPLLTTMALVTPCFILLAQAVEEGINAKGGRRAAGALVGFGFLLLVQWHTGIMLLVAALSWVLLRAEQRILGMLAAAVALYLSLDFQVLGNMSQYFTHPFFGNGLSQETGESLLVGVDDALRIIPHPDNVLLAVIHSSGLVGLILFIAAWAVPAWRLPDGEQNLREGAIFLIAVVPGLLAMLAVGAYLLVPFHPSWMSLWLPLALMLASLSTRDTIRPPVRHPQPQAR</sequence>
<organism evidence="2 3">
    <name type="scientific">Alcanivorax xiamenensis</name>
    <dbReference type="NCBI Taxonomy" id="1177156"/>
    <lineage>
        <taxon>Bacteria</taxon>
        <taxon>Pseudomonadati</taxon>
        <taxon>Pseudomonadota</taxon>
        <taxon>Gammaproteobacteria</taxon>
        <taxon>Oceanospirillales</taxon>
        <taxon>Alcanivoracaceae</taxon>
        <taxon>Alcanivorax</taxon>
    </lineage>
</organism>
<feature type="transmembrane region" description="Helical" evidence="1">
    <location>
        <begin position="200"/>
        <end position="231"/>
    </location>
</feature>
<gene>
    <name evidence="2" type="ORF">A6D6_02850</name>
</gene>
<evidence type="ECO:0000256" key="1">
    <source>
        <dbReference type="SAM" id="Phobius"/>
    </source>
</evidence>
<dbReference type="Proteomes" id="UP000771797">
    <property type="component" value="Unassembled WGS sequence"/>
</dbReference>